<protein>
    <submittedName>
        <fullName evidence="3">Oidioi.mRNA.OKI2018_I69.chr1.g633.t1.cds</fullName>
    </submittedName>
</protein>
<evidence type="ECO:0000313" key="4">
    <source>
        <dbReference type="Proteomes" id="UP001158576"/>
    </source>
</evidence>
<feature type="compositionally biased region" description="Basic and acidic residues" evidence="1">
    <location>
        <begin position="19"/>
        <end position="28"/>
    </location>
</feature>
<evidence type="ECO:0000313" key="3">
    <source>
        <dbReference type="EMBL" id="CAG5103136.1"/>
    </source>
</evidence>
<keyword evidence="2" id="KW-0812">Transmembrane</keyword>
<evidence type="ECO:0000256" key="2">
    <source>
        <dbReference type="SAM" id="Phobius"/>
    </source>
</evidence>
<name>A0ABN7SPA8_OIKDI</name>
<feature type="region of interest" description="Disordered" evidence="1">
    <location>
        <begin position="1"/>
        <end position="37"/>
    </location>
</feature>
<feature type="transmembrane region" description="Helical" evidence="2">
    <location>
        <begin position="44"/>
        <end position="63"/>
    </location>
</feature>
<organism evidence="3 4">
    <name type="scientific">Oikopleura dioica</name>
    <name type="common">Tunicate</name>
    <dbReference type="NCBI Taxonomy" id="34765"/>
    <lineage>
        <taxon>Eukaryota</taxon>
        <taxon>Metazoa</taxon>
        <taxon>Chordata</taxon>
        <taxon>Tunicata</taxon>
        <taxon>Appendicularia</taxon>
        <taxon>Copelata</taxon>
        <taxon>Oikopleuridae</taxon>
        <taxon>Oikopleura</taxon>
    </lineage>
</organism>
<keyword evidence="2" id="KW-1133">Transmembrane helix</keyword>
<keyword evidence="4" id="KW-1185">Reference proteome</keyword>
<accession>A0ABN7SPA8</accession>
<dbReference type="EMBL" id="OU015566">
    <property type="protein sequence ID" value="CAG5103136.1"/>
    <property type="molecule type" value="Genomic_DNA"/>
</dbReference>
<reference evidence="3 4" key="1">
    <citation type="submission" date="2021-04" db="EMBL/GenBank/DDBJ databases">
        <authorList>
            <person name="Bliznina A."/>
        </authorList>
    </citation>
    <scope>NUCLEOTIDE SEQUENCE [LARGE SCALE GENOMIC DNA]</scope>
</reference>
<sequence>MIDSRTKETNATQAPTNEGIKKENKSEPDTTSNWQEKRSRKKGLAVAIFAGFGVFLVYLFLLFENIRIYNDLRFSESPFSELNSLPKLTIHREEIGLDWQKNPCKPSSMICDAVPRWIPLTASDKTATQEQCSFTLRESDSTANSEILP</sequence>
<dbReference type="Proteomes" id="UP001158576">
    <property type="component" value="Chromosome 1"/>
</dbReference>
<proteinExistence type="predicted"/>
<keyword evidence="2" id="KW-0472">Membrane</keyword>
<gene>
    <name evidence="3" type="ORF">OKIOD_LOCUS9398</name>
</gene>
<evidence type="ECO:0000256" key="1">
    <source>
        <dbReference type="SAM" id="MobiDB-lite"/>
    </source>
</evidence>